<dbReference type="GO" id="GO:0008483">
    <property type="term" value="F:transaminase activity"/>
    <property type="evidence" value="ECO:0007669"/>
    <property type="project" value="UniProtKB-KW"/>
</dbReference>
<dbReference type="InterPro" id="IPR006948">
    <property type="entry name" value="Alliinase_C"/>
</dbReference>
<dbReference type="Pfam" id="PF04863">
    <property type="entry name" value="EGF_alliinase"/>
    <property type="match status" value="1"/>
</dbReference>
<organism evidence="9 10">
    <name type="scientific">Vigna unguiculata</name>
    <name type="common">Cowpea</name>
    <dbReference type="NCBI Taxonomy" id="3917"/>
    <lineage>
        <taxon>Eukaryota</taxon>
        <taxon>Viridiplantae</taxon>
        <taxon>Streptophyta</taxon>
        <taxon>Embryophyta</taxon>
        <taxon>Tracheophyta</taxon>
        <taxon>Spermatophyta</taxon>
        <taxon>Magnoliopsida</taxon>
        <taxon>eudicotyledons</taxon>
        <taxon>Gunneridae</taxon>
        <taxon>Pentapetalae</taxon>
        <taxon>rosids</taxon>
        <taxon>fabids</taxon>
        <taxon>Fabales</taxon>
        <taxon>Fabaceae</taxon>
        <taxon>Papilionoideae</taxon>
        <taxon>50 kb inversion clade</taxon>
        <taxon>NPAAA clade</taxon>
        <taxon>indigoferoid/millettioid clade</taxon>
        <taxon>Phaseoleae</taxon>
        <taxon>Vigna</taxon>
    </lineage>
</organism>
<protein>
    <submittedName>
        <fullName evidence="9">U3 small nucleolar RNA-associated protein 4</fullName>
    </submittedName>
</protein>
<evidence type="ECO:0000256" key="5">
    <source>
        <dbReference type="ARBA" id="ARBA00022898"/>
    </source>
</evidence>
<comment type="similarity">
    <text evidence="2">Belongs to the alliinase family.</text>
</comment>
<comment type="subunit">
    <text evidence="3">Homodimer.</text>
</comment>
<proteinExistence type="inferred from homology"/>
<evidence type="ECO:0000256" key="4">
    <source>
        <dbReference type="ARBA" id="ARBA00022576"/>
    </source>
</evidence>
<feature type="signal peptide" evidence="6">
    <location>
        <begin position="1"/>
        <end position="22"/>
    </location>
</feature>
<accession>A0A4D6M041</accession>
<dbReference type="AlphaFoldDB" id="A0A4D6M041"/>
<dbReference type="SUPFAM" id="SSF53383">
    <property type="entry name" value="PLP-dependent transferases"/>
    <property type="match status" value="1"/>
</dbReference>
<evidence type="ECO:0000313" key="10">
    <source>
        <dbReference type="Proteomes" id="UP000501690"/>
    </source>
</evidence>
<keyword evidence="4" id="KW-0032">Aminotransferase</keyword>
<dbReference type="InterPro" id="IPR015424">
    <property type="entry name" value="PyrdxlP-dep_Trfase"/>
</dbReference>
<dbReference type="InterPro" id="IPR006947">
    <property type="entry name" value="EGF_alliinase"/>
</dbReference>
<dbReference type="EMBL" id="CP039349">
    <property type="protein sequence ID" value="QCD94492.1"/>
    <property type="molecule type" value="Genomic_DNA"/>
</dbReference>
<comment type="cofactor">
    <cofactor evidence="1">
        <name>pyridoxal 5'-phosphate</name>
        <dbReference type="ChEBI" id="CHEBI:597326"/>
    </cofactor>
</comment>
<dbReference type="PANTHER" id="PTHR43795">
    <property type="entry name" value="BIFUNCTIONAL ASPARTATE AMINOTRANSFERASE AND GLUTAMATE/ASPARTATE-PREPHENATE AMINOTRANSFERASE-RELATED"/>
    <property type="match status" value="1"/>
</dbReference>
<dbReference type="Proteomes" id="UP000501690">
    <property type="component" value="Linkage Group LG5"/>
</dbReference>
<feature type="chain" id="PRO_5020041614" evidence="6">
    <location>
        <begin position="23"/>
        <end position="449"/>
    </location>
</feature>
<dbReference type="Gene3D" id="3.40.640.10">
    <property type="entry name" value="Type I PLP-dependent aspartate aminotransferase-like (Major domain)"/>
    <property type="match status" value="1"/>
</dbReference>
<dbReference type="PANTHER" id="PTHR43795:SF20">
    <property type="entry name" value="TRYPTOPHAN AMINOTRANSFERASE-RELATED PROTEIN 3"/>
    <property type="match status" value="1"/>
</dbReference>
<evidence type="ECO:0000259" key="7">
    <source>
        <dbReference type="Pfam" id="PF04863"/>
    </source>
</evidence>
<evidence type="ECO:0000256" key="3">
    <source>
        <dbReference type="ARBA" id="ARBA00011738"/>
    </source>
</evidence>
<dbReference type="InterPro" id="IPR015422">
    <property type="entry name" value="PyrdxlP-dep_Trfase_small"/>
</dbReference>
<gene>
    <name evidence="9" type="ORF">DEO72_LG5g2576</name>
</gene>
<dbReference type="GO" id="GO:0006520">
    <property type="term" value="P:amino acid metabolic process"/>
    <property type="evidence" value="ECO:0007669"/>
    <property type="project" value="TreeGrafter"/>
</dbReference>
<dbReference type="InterPro" id="IPR037029">
    <property type="entry name" value="Alliinase_N_sf"/>
</dbReference>
<keyword evidence="10" id="KW-1185">Reference proteome</keyword>
<keyword evidence="4" id="KW-0808">Transferase</keyword>
<feature type="domain" description="Alliinase C-terminal" evidence="8">
    <location>
        <begin position="91"/>
        <end position="446"/>
    </location>
</feature>
<evidence type="ECO:0000259" key="8">
    <source>
        <dbReference type="Pfam" id="PF04864"/>
    </source>
</evidence>
<dbReference type="InterPro" id="IPR015421">
    <property type="entry name" value="PyrdxlP-dep_Trfase_major"/>
</dbReference>
<reference evidence="9 10" key="1">
    <citation type="submission" date="2019-04" db="EMBL/GenBank/DDBJ databases">
        <title>An improved genome assembly and genetic linkage map for asparagus bean, Vigna unguiculata ssp. sesquipedialis.</title>
        <authorList>
            <person name="Xia Q."/>
            <person name="Zhang R."/>
            <person name="Dong Y."/>
        </authorList>
    </citation>
    <scope>NUCLEOTIDE SEQUENCE [LARGE SCALE GENOMIC DNA]</scope>
    <source>
        <tissue evidence="9">Leaf</tissue>
    </source>
</reference>
<dbReference type="InterPro" id="IPR050478">
    <property type="entry name" value="Ethylene_sulfur-biosynth"/>
</dbReference>
<dbReference type="Pfam" id="PF04864">
    <property type="entry name" value="Alliinase_C"/>
    <property type="match status" value="1"/>
</dbReference>
<evidence type="ECO:0000313" key="9">
    <source>
        <dbReference type="EMBL" id="QCD94492.1"/>
    </source>
</evidence>
<feature type="domain" description="Alliinase EGF-like" evidence="7">
    <location>
        <begin position="33"/>
        <end position="88"/>
    </location>
</feature>
<keyword evidence="6" id="KW-0732">Signal</keyword>
<evidence type="ECO:0000256" key="1">
    <source>
        <dbReference type="ARBA" id="ARBA00001933"/>
    </source>
</evidence>
<dbReference type="Gene3D" id="2.10.25.30">
    <property type="entry name" value="EGF-like, alliinase"/>
    <property type="match status" value="1"/>
</dbReference>
<evidence type="ECO:0000256" key="6">
    <source>
        <dbReference type="SAM" id="SignalP"/>
    </source>
</evidence>
<dbReference type="Gene3D" id="3.90.1150.10">
    <property type="entry name" value="Aspartate Aminotransferase, domain 1"/>
    <property type="match status" value="1"/>
</dbReference>
<dbReference type="CDD" id="cd00609">
    <property type="entry name" value="AAT_like"/>
    <property type="match status" value="1"/>
</dbReference>
<dbReference type="GO" id="GO:0016846">
    <property type="term" value="F:carbon-sulfur lyase activity"/>
    <property type="evidence" value="ECO:0007669"/>
    <property type="project" value="InterPro"/>
</dbReference>
<keyword evidence="5" id="KW-0663">Pyridoxal phosphate</keyword>
<evidence type="ECO:0000256" key="2">
    <source>
        <dbReference type="ARBA" id="ARBA00006312"/>
    </source>
</evidence>
<sequence>MARKRSPMNLSFIVTLMFVVCASNMIVGRGEISWSKDAALEAEAVAAIECSGHGRAYLDGIVLKGHQQVCECNECYTGSDCSKFISDCPANSGSGDPYFLEPFWMKHAASSAVLVSGWHRMSYYYSDGSYISELLVEHIKKLHTLVGNAVTEGKYFVFGGGSTQLLNAAVYALSPDVTSHSPAKVVATPPHYPVYRTQTEYFNARNFSYEGSTSSWINKTDSSSTFIEFVTSPNNPDGKLTKGVLKGDNVKQINDRAYYWPHYTAIPSPVDDDLMIFTISKLTGHAGSRFGWAIIKDKAVYEKMLTYLDMNTMGVSREAQLRALKLFDVVLEGDDGKEIFKFAYSTMRHRWTKLKETISKSKRFSLQKLSSQYCTFFQRERELSPAYAWLKCEREEDKNCYEILEAAGINGRAGSVYSADNHYVRLSLIRSKDDFDILINKLKTLVAKQ</sequence>
<name>A0A4D6M041_VIGUN</name>